<gene>
    <name evidence="2" type="ORF">UFOPK3164_00553</name>
    <name evidence="3" type="ORF">UFOPK3427_00143</name>
    <name evidence="4" type="ORF">UFOPK4112_01769</name>
</gene>
<dbReference type="Pfam" id="PF01738">
    <property type="entry name" value="DLH"/>
    <property type="match status" value="1"/>
</dbReference>
<evidence type="ECO:0000313" key="4">
    <source>
        <dbReference type="EMBL" id="CAB5031994.1"/>
    </source>
</evidence>
<sequence>MEFLDVNTPDGTMRLASATPKGPAKGAIIVIQEAFGLTEHIVSLTDRLALEGYRSVAPELFHRATHEPFSYDDYESLLNVIKEMKVEEIEMDLDATLALLSSEGFGEDSIGMVGFCMGGSLALFSATRSGIGAAVTFYGGGVATGRFGLASLIDLAPSIRCPWLGLYGDLDQSIPVGEVEDLRVAAGLSAATTEIVRYEDAGHGFHCNDRPEHFNIESARDAWIRTLEFFSSHLHA</sequence>
<dbReference type="PANTHER" id="PTHR46623:SF6">
    <property type="entry name" value="ALPHA_BETA-HYDROLASES SUPERFAMILY PROTEIN"/>
    <property type="match status" value="1"/>
</dbReference>
<protein>
    <submittedName>
        <fullName evidence="4">Unannotated protein</fullName>
    </submittedName>
</protein>
<dbReference type="InterPro" id="IPR029058">
    <property type="entry name" value="AB_hydrolase_fold"/>
</dbReference>
<dbReference type="InterPro" id="IPR051049">
    <property type="entry name" value="Dienelactone_hydrolase-like"/>
</dbReference>
<dbReference type="Gene3D" id="3.40.50.1820">
    <property type="entry name" value="alpha/beta hydrolase"/>
    <property type="match status" value="1"/>
</dbReference>
<dbReference type="EMBL" id="CAFBLT010000001">
    <property type="protein sequence ID" value="CAB4860318.1"/>
    <property type="molecule type" value="Genomic_DNA"/>
</dbReference>
<evidence type="ECO:0000259" key="1">
    <source>
        <dbReference type="Pfam" id="PF01738"/>
    </source>
</evidence>
<dbReference type="PANTHER" id="PTHR46623">
    <property type="entry name" value="CARBOXYMETHYLENEBUTENOLIDASE-RELATED"/>
    <property type="match status" value="1"/>
</dbReference>
<dbReference type="SUPFAM" id="SSF53474">
    <property type="entry name" value="alpha/beta-Hydrolases"/>
    <property type="match status" value="1"/>
</dbReference>
<evidence type="ECO:0000313" key="2">
    <source>
        <dbReference type="EMBL" id="CAB4823021.1"/>
    </source>
</evidence>
<dbReference type="EMBL" id="CAFBPM010000028">
    <property type="protein sequence ID" value="CAB5031994.1"/>
    <property type="molecule type" value="Genomic_DNA"/>
</dbReference>
<proteinExistence type="predicted"/>
<name>A0A6J7RT20_9ZZZZ</name>
<accession>A0A6J7RT20</accession>
<reference evidence="4" key="1">
    <citation type="submission" date="2020-05" db="EMBL/GenBank/DDBJ databases">
        <authorList>
            <person name="Chiriac C."/>
            <person name="Salcher M."/>
            <person name="Ghai R."/>
            <person name="Kavagutti S V."/>
        </authorList>
    </citation>
    <scope>NUCLEOTIDE SEQUENCE</scope>
</reference>
<dbReference type="GO" id="GO:0016787">
    <property type="term" value="F:hydrolase activity"/>
    <property type="evidence" value="ECO:0007669"/>
    <property type="project" value="InterPro"/>
</dbReference>
<dbReference type="InterPro" id="IPR002925">
    <property type="entry name" value="Dienelactn_hydro"/>
</dbReference>
<feature type="domain" description="Dienelactone hydrolase" evidence="1">
    <location>
        <begin position="17"/>
        <end position="233"/>
    </location>
</feature>
<dbReference type="AlphaFoldDB" id="A0A6J7RT20"/>
<organism evidence="4">
    <name type="scientific">freshwater metagenome</name>
    <dbReference type="NCBI Taxonomy" id="449393"/>
    <lineage>
        <taxon>unclassified sequences</taxon>
        <taxon>metagenomes</taxon>
        <taxon>ecological metagenomes</taxon>
    </lineage>
</organism>
<dbReference type="EMBL" id="CAFABE010000017">
    <property type="protein sequence ID" value="CAB4823021.1"/>
    <property type="molecule type" value="Genomic_DNA"/>
</dbReference>
<evidence type="ECO:0000313" key="3">
    <source>
        <dbReference type="EMBL" id="CAB4860318.1"/>
    </source>
</evidence>